<protein>
    <submittedName>
        <fullName evidence="2">Uncharacterized protein</fullName>
    </submittedName>
</protein>
<organism evidence="2 3">
    <name type="scientific">Hymenobacter nitidus</name>
    <dbReference type="NCBI Taxonomy" id="2880929"/>
    <lineage>
        <taxon>Bacteria</taxon>
        <taxon>Pseudomonadati</taxon>
        <taxon>Bacteroidota</taxon>
        <taxon>Cytophagia</taxon>
        <taxon>Cytophagales</taxon>
        <taxon>Hymenobacteraceae</taxon>
        <taxon>Hymenobacter</taxon>
    </lineage>
</organism>
<feature type="compositionally biased region" description="Polar residues" evidence="1">
    <location>
        <begin position="44"/>
        <end position="63"/>
    </location>
</feature>
<dbReference type="EMBL" id="JAJADQ010000004">
    <property type="protein sequence ID" value="MCB2377890.1"/>
    <property type="molecule type" value="Genomic_DNA"/>
</dbReference>
<feature type="compositionally biased region" description="Basic and acidic residues" evidence="1">
    <location>
        <begin position="126"/>
        <end position="138"/>
    </location>
</feature>
<proteinExistence type="predicted"/>
<evidence type="ECO:0000313" key="3">
    <source>
        <dbReference type="Proteomes" id="UP001165297"/>
    </source>
</evidence>
<dbReference type="Proteomes" id="UP001165297">
    <property type="component" value="Unassembled WGS sequence"/>
</dbReference>
<feature type="compositionally biased region" description="Polar residues" evidence="1">
    <location>
        <begin position="111"/>
        <end position="121"/>
    </location>
</feature>
<comment type="caution">
    <text evidence="2">The sequence shown here is derived from an EMBL/GenBank/DDBJ whole genome shotgun (WGS) entry which is preliminary data.</text>
</comment>
<reference evidence="2" key="1">
    <citation type="submission" date="2021-10" db="EMBL/GenBank/DDBJ databases">
        <authorList>
            <person name="Dean J.D."/>
            <person name="Kim M.K."/>
            <person name="Newey C.N."/>
            <person name="Stoker T.S."/>
            <person name="Thompson D.W."/>
            <person name="Grose J.H."/>
        </authorList>
    </citation>
    <scope>NUCLEOTIDE SEQUENCE</scope>
    <source>
        <strain evidence="2">BT635</strain>
    </source>
</reference>
<gene>
    <name evidence="2" type="ORF">LGH70_09875</name>
</gene>
<sequence length="167" mass="17652">MQNHPNDGSNDNPDEFSEFRKDKQHNQTPENHREGAARAGDTAENGTDAQSQPKPNTFGTNTPAYGEFGGGQNAAPAAANDVYSHPAGNNPGGVAAPNITEPDQRGAAPQNRATATAVASQNDDDDVRREANKLDDPRYGSGTRNWATDEPANRSTGPEDPNDSALN</sequence>
<feature type="region of interest" description="Disordered" evidence="1">
    <location>
        <begin position="1"/>
        <end position="167"/>
    </location>
</feature>
<dbReference type="RefSeq" id="WP_226185068.1">
    <property type="nucleotide sequence ID" value="NZ_JAJADQ010000004.1"/>
</dbReference>
<evidence type="ECO:0000256" key="1">
    <source>
        <dbReference type="SAM" id="MobiDB-lite"/>
    </source>
</evidence>
<name>A0ABS8ABU3_9BACT</name>
<feature type="compositionally biased region" description="Polar residues" evidence="1">
    <location>
        <begin position="1"/>
        <end position="11"/>
    </location>
</feature>
<keyword evidence="3" id="KW-1185">Reference proteome</keyword>
<feature type="compositionally biased region" description="Basic and acidic residues" evidence="1">
    <location>
        <begin position="17"/>
        <end position="36"/>
    </location>
</feature>
<accession>A0ABS8ABU3</accession>
<evidence type="ECO:0000313" key="2">
    <source>
        <dbReference type="EMBL" id="MCB2377890.1"/>
    </source>
</evidence>